<reference evidence="1 2" key="1">
    <citation type="submission" date="2015-04" db="EMBL/GenBank/DDBJ databases">
        <title>Complete genome of flavobacterium.</title>
        <authorList>
            <person name="Kwon Y.M."/>
            <person name="Kim S.-J."/>
        </authorList>
    </citation>
    <scope>NUCLEOTIDE SEQUENCE [LARGE SCALE GENOMIC DNA]</scope>
    <source>
        <strain evidence="1 2">DK169</strain>
    </source>
</reference>
<protein>
    <recommendedName>
        <fullName evidence="3">Lipoprotein</fullName>
    </recommendedName>
</protein>
<evidence type="ECO:0000313" key="1">
    <source>
        <dbReference type="EMBL" id="KQC31162.1"/>
    </source>
</evidence>
<accession>A0A0Q1BKG6</accession>
<gene>
    <name evidence="1" type="ORF">AAY42_15630</name>
</gene>
<dbReference type="AlphaFoldDB" id="A0A0Q1BKG6"/>
<dbReference type="RefSeq" id="WP_055396887.1">
    <property type="nucleotide sequence ID" value="NZ_LCTZ01000002.1"/>
</dbReference>
<evidence type="ECO:0008006" key="3">
    <source>
        <dbReference type="Google" id="ProtNLM"/>
    </source>
</evidence>
<organism evidence="1 2">
    <name type="scientific">Flagellimonas eckloniae</name>
    <dbReference type="NCBI Taxonomy" id="346185"/>
    <lineage>
        <taxon>Bacteria</taxon>
        <taxon>Pseudomonadati</taxon>
        <taxon>Bacteroidota</taxon>
        <taxon>Flavobacteriia</taxon>
        <taxon>Flavobacteriales</taxon>
        <taxon>Flavobacteriaceae</taxon>
        <taxon>Flagellimonas</taxon>
    </lineage>
</organism>
<proteinExistence type="predicted"/>
<dbReference type="STRING" id="346185.AAY42_15630"/>
<name>A0A0Q1BKG6_9FLAO</name>
<sequence>MKKAQILALFLATAFTLSCNFTEEIFLEEDGSGKLSINFDGSELMEMAGEEMMKSNEKAIDSLISFKDMLEEKKDSIASLSPEDQAKLKRLEPFNMHMVMNPEEKLMKFDLFSEFKNVNEVNDAFNAFQGASALGPNGGEGKPSPMSMQDPTSEVKYAFSKNTFSRKAKILDEELFKKGLDSLAGAEMFLSGSTYTLKYHFPRKVKSTNIEGATFSADGKTLFYEVGFMDLMKDPSSLDLEVELEN</sequence>
<dbReference type="PATRIC" id="fig|1547436.3.peg.3224"/>
<dbReference type="OrthoDB" id="978531at2"/>
<dbReference type="Proteomes" id="UP000050827">
    <property type="component" value="Unassembled WGS sequence"/>
</dbReference>
<dbReference type="EMBL" id="LCTZ01000002">
    <property type="protein sequence ID" value="KQC31162.1"/>
    <property type="molecule type" value="Genomic_DNA"/>
</dbReference>
<evidence type="ECO:0000313" key="2">
    <source>
        <dbReference type="Proteomes" id="UP000050827"/>
    </source>
</evidence>
<dbReference type="PROSITE" id="PS51257">
    <property type="entry name" value="PROKAR_LIPOPROTEIN"/>
    <property type="match status" value="1"/>
</dbReference>
<keyword evidence="2" id="KW-1185">Reference proteome</keyword>
<comment type="caution">
    <text evidence="1">The sequence shown here is derived from an EMBL/GenBank/DDBJ whole genome shotgun (WGS) entry which is preliminary data.</text>
</comment>